<dbReference type="GO" id="GO:0006808">
    <property type="term" value="P:regulation of nitrogen utilization"/>
    <property type="evidence" value="ECO:0007669"/>
    <property type="project" value="UniProtKB-UniRule"/>
</dbReference>
<proteinExistence type="inferred from homology"/>
<dbReference type="InterPro" id="IPR045865">
    <property type="entry name" value="ACT-like_dom_sf"/>
</dbReference>
<accession>A0A5B9QYK1</accession>
<dbReference type="SUPFAM" id="SSF81593">
    <property type="entry name" value="Nucleotidyltransferase substrate binding subunit/domain"/>
    <property type="match status" value="1"/>
</dbReference>
<evidence type="ECO:0000256" key="6">
    <source>
        <dbReference type="ARBA" id="ARBA00023268"/>
    </source>
</evidence>
<sequence length="878" mass="99807">MASFSGPSLRPAVIQARERLKAGRERIRQHHQSGVAGVQVCTALTDLVDSVILSLWQATVESYADDEALSQAVLVAHGGFGRRDLAPYSDVDLMVVPKTGDSEALQPVASQFTRDIVDAGLQLGFTIRTQTEACRWAWKDATVFSSLAESRLLAGSLQTFQRYFHSLRKGSQRRQQRLIQSVDAARRDERQKWGETNYLLRPNVKRSRGALRDIQLIRWIGFASYGETDLARLVRLGDFPEDDFNRVRAAYSFMLQLRNELHFASGKNQDVLDRASQLDIARRWGYVDHDNHLPVEWFMKDYFEHSRNVRYAVSHFLATTRRNPLLTRSADRMFSKAVDKDIRLGPYHIWVKDRHLQAFARDLPSVLRLMDYANRYQRRIAHRTWEEIRNAMMEQPIGPLDVETGRQFISLLSRPGRLPSLLRRLHELRILEKLIPAMHRARGMLEFNQYHKYTVDAHSIRAVEAATRFDQDESLAGEVYRGLKDKRLLHLALLMHDLGKGYEEEHSQVGYRIALETCPRLGLDQDATETVAKLILLHLTMNNTSSQHDLSDPEIVSRFAATVGSMRMLDLLLIHSMADMKAVGPGVLTDWKRRLLEELYVRTRQYFDSGHLPGEMDEATQTKREEIRHRLRATAGSEAVLQRSETLLASLSALMLQRRDADTLAQQVSAVAQLDEHSSLCWCRSLDEQEATEYTLVRAEQSAIRGLFARAAGTFTAQGLGILRAEVATLQPDIAWDTFVIKNPTTVEGQAQQPQVICNTLCQAIDSEHTPKLNFPRVWKSTAAGQEAVMLLPTRVTFDNETFDKYTVLSLFAYDRPGLLYSIAQTLSDESLLVHFAKISTHLDQVMDIFYVTDREGQQVTSQARQDAVRAALIEAAA</sequence>
<keyword evidence="3" id="KW-0677">Repeat</keyword>
<dbReference type="Proteomes" id="UP000325286">
    <property type="component" value="Chromosome"/>
</dbReference>
<dbReference type="KEGG" id="rul:UC8_49720"/>
<dbReference type="InterPro" id="IPR043519">
    <property type="entry name" value="NT_sf"/>
</dbReference>
<organism evidence="10 11">
    <name type="scientific">Roseimaritima ulvae</name>
    <dbReference type="NCBI Taxonomy" id="980254"/>
    <lineage>
        <taxon>Bacteria</taxon>
        <taxon>Pseudomonadati</taxon>
        <taxon>Planctomycetota</taxon>
        <taxon>Planctomycetia</taxon>
        <taxon>Pirellulales</taxon>
        <taxon>Pirellulaceae</taxon>
        <taxon>Roseimaritima</taxon>
    </lineage>
</organism>
<dbReference type="InterPro" id="IPR002912">
    <property type="entry name" value="ACT_dom"/>
</dbReference>
<dbReference type="Gene3D" id="1.20.120.330">
    <property type="entry name" value="Nucleotidyltransferases domain 2"/>
    <property type="match status" value="1"/>
</dbReference>
<dbReference type="AlphaFoldDB" id="A0A5B9QYK1"/>
<feature type="region of interest" description="Uridylyltransferase" evidence="7">
    <location>
        <begin position="1"/>
        <end position="337"/>
    </location>
</feature>
<reference evidence="10 11" key="1">
    <citation type="submission" date="2019-08" db="EMBL/GenBank/DDBJ databases">
        <title>Deep-cultivation of Planctomycetes and their phenomic and genomic characterization uncovers novel biology.</title>
        <authorList>
            <person name="Wiegand S."/>
            <person name="Jogler M."/>
            <person name="Boedeker C."/>
            <person name="Pinto D."/>
            <person name="Vollmers J."/>
            <person name="Rivas-Marin E."/>
            <person name="Kohn T."/>
            <person name="Peeters S.H."/>
            <person name="Heuer A."/>
            <person name="Rast P."/>
            <person name="Oberbeckmann S."/>
            <person name="Bunk B."/>
            <person name="Jeske O."/>
            <person name="Meyerdierks A."/>
            <person name="Storesund J.E."/>
            <person name="Kallscheuer N."/>
            <person name="Luecker S."/>
            <person name="Lage O.M."/>
            <person name="Pohl T."/>
            <person name="Merkel B.J."/>
            <person name="Hornburger P."/>
            <person name="Mueller R.-W."/>
            <person name="Bruemmer F."/>
            <person name="Labrenz M."/>
            <person name="Spormann A.M."/>
            <person name="Op den Camp H."/>
            <person name="Overmann J."/>
            <person name="Amann R."/>
            <person name="Jetten M.S.M."/>
            <person name="Mascher T."/>
            <person name="Medema M.H."/>
            <person name="Devos D.P."/>
            <person name="Kaster A.-K."/>
            <person name="Ovreas L."/>
            <person name="Rohde M."/>
            <person name="Galperin M.Y."/>
            <person name="Jogler C."/>
        </authorList>
    </citation>
    <scope>NUCLEOTIDE SEQUENCE [LARGE SCALE GENOMIC DNA]</scope>
    <source>
        <strain evidence="10 11">UC8</strain>
    </source>
</reference>
<dbReference type="Pfam" id="PF24931">
    <property type="entry name" value="ACT_ACR9_3rd"/>
    <property type="match status" value="1"/>
</dbReference>
<protein>
    <recommendedName>
        <fullName evidence="7">Bifunctional uridylyltransferase/uridylyl-removing enzyme</fullName>
        <shortName evidence="7">UTase/UR</shortName>
    </recommendedName>
    <alternativeName>
        <fullName evidence="7">Bifunctional [protein-PII] modification enzyme</fullName>
    </alternativeName>
    <alternativeName>
        <fullName evidence="7">Bifunctional nitrogen sensor protein</fullName>
    </alternativeName>
    <domain>
        <recommendedName>
            <fullName evidence="7">[Protein-PII] uridylyltransferase</fullName>
            <shortName evidence="7">PII uridylyltransferase</shortName>
            <shortName evidence="7">UTase</shortName>
            <ecNumber evidence="7">2.7.7.59</ecNumber>
        </recommendedName>
    </domain>
    <domain>
        <recommendedName>
            <fullName evidence="7">[Protein-PII]-UMP uridylyl-removing enzyme</fullName>
            <shortName evidence="7">UR</shortName>
            <ecNumber evidence="7">3.1.4.-</ecNumber>
        </recommendedName>
    </domain>
</protein>
<dbReference type="EMBL" id="CP042914">
    <property type="protein sequence ID" value="QEG42930.1"/>
    <property type="molecule type" value="Genomic_DNA"/>
</dbReference>
<dbReference type="Pfam" id="PF01966">
    <property type="entry name" value="HD"/>
    <property type="match status" value="1"/>
</dbReference>
<dbReference type="CDD" id="cd00077">
    <property type="entry name" value="HDc"/>
    <property type="match status" value="1"/>
</dbReference>
<dbReference type="PIRSF" id="PIRSF006288">
    <property type="entry name" value="PII_uridyltransf"/>
    <property type="match status" value="1"/>
</dbReference>
<dbReference type="InterPro" id="IPR010043">
    <property type="entry name" value="UTase/UR"/>
</dbReference>
<dbReference type="NCBIfam" id="TIGR01693">
    <property type="entry name" value="UTase_glnD"/>
    <property type="match status" value="1"/>
</dbReference>
<dbReference type="EC" id="2.7.7.59" evidence="7"/>
<comment type="function">
    <text evidence="7">Modifies, by uridylylation and deuridylylation, the PII regulatory proteins (GlnB and homologs), in response to the nitrogen status of the cell that GlnD senses through the glutamine level. Under low glutamine levels, catalyzes the conversion of the PII proteins and UTP to PII-UMP and PPi, while under higher glutamine levels, GlnD hydrolyzes PII-UMP to PII and UMP (deuridylylation). Thus, controls uridylylation state and activity of the PII proteins, and plays an important role in the regulation of nitrogen metabolism.</text>
</comment>
<dbReference type="CDD" id="cd05401">
    <property type="entry name" value="NT_GlnE_GlnD_like"/>
    <property type="match status" value="1"/>
</dbReference>
<keyword evidence="6 7" id="KW-0511">Multifunctional enzyme</keyword>
<comment type="similarity">
    <text evidence="7">Belongs to the GlnD family.</text>
</comment>
<feature type="domain" description="ACT" evidence="8">
    <location>
        <begin position="808"/>
        <end position="878"/>
    </location>
</feature>
<keyword evidence="2 7" id="KW-0548">Nucleotidyltransferase</keyword>
<keyword evidence="11" id="KW-1185">Reference proteome</keyword>
<dbReference type="SUPFAM" id="SSF109604">
    <property type="entry name" value="HD-domain/PDEase-like"/>
    <property type="match status" value="1"/>
</dbReference>
<keyword evidence="5 7" id="KW-0460">Magnesium</keyword>
<evidence type="ECO:0000256" key="7">
    <source>
        <dbReference type="HAMAP-Rule" id="MF_00277"/>
    </source>
</evidence>
<comment type="domain">
    <text evidence="7">Has four distinct domains: an N-terminal nucleotidyltransferase (NT) domain responsible for UTase activity, a central HD domain that encodes UR activity, and two C-terminal ACT domains that seem to have a role in glutamine sensing.</text>
</comment>
<keyword evidence="1 7" id="KW-0808">Transferase</keyword>
<dbReference type="PROSITE" id="PS51671">
    <property type="entry name" value="ACT"/>
    <property type="match status" value="1"/>
</dbReference>
<keyword evidence="4 7" id="KW-0378">Hydrolase</keyword>
<dbReference type="RefSeq" id="WP_068132942.1">
    <property type="nucleotide sequence ID" value="NZ_CP042914.1"/>
</dbReference>
<evidence type="ECO:0000256" key="1">
    <source>
        <dbReference type="ARBA" id="ARBA00022679"/>
    </source>
</evidence>
<comment type="catalytic activity">
    <reaction evidence="7">
        <text>[protein-PII]-L-tyrosine + UTP = [protein-PII]-uridylyl-L-tyrosine + diphosphate</text>
        <dbReference type="Rhea" id="RHEA:13673"/>
        <dbReference type="Rhea" id="RHEA-COMP:12147"/>
        <dbReference type="Rhea" id="RHEA-COMP:12148"/>
        <dbReference type="ChEBI" id="CHEBI:33019"/>
        <dbReference type="ChEBI" id="CHEBI:46398"/>
        <dbReference type="ChEBI" id="CHEBI:46858"/>
        <dbReference type="ChEBI" id="CHEBI:90602"/>
        <dbReference type="EC" id="2.7.7.59"/>
    </reaction>
</comment>
<comment type="catalytic activity">
    <reaction evidence="7">
        <text>[protein-PII]-uridylyl-L-tyrosine + H2O = [protein-PII]-L-tyrosine + UMP + H(+)</text>
        <dbReference type="Rhea" id="RHEA:48600"/>
        <dbReference type="Rhea" id="RHEA-COMP:12147"/>
        <dbReference type="Rhea" id="RHEA-COMP:12148"/>
        <dbReference type="ChEBI" id="CHEBI:15377"/>
        <dbReference type="ChEBI" id="CHEBI:15378"/>
        <dbReference type="ChEBI" id="CHEBI:46858"/>
        <dbReference type="ChEBI" id="CHEBI:57865"/>
        <dbReference type="ChEBI" id="CHEBI:90602"/>
    </reaction>
</comment>
<evidence type="ECO:0000313" key="11">
    <source>
        <dbReference type="Proteomes" id="UP000325286"/>
    </source>
</evidence>
<name>A0A5B9QYK1_9BACT</name>
<evidence type="ECO:0000256" key="5">
    <source>
        <dbReference type="ARBA" id="ARBA00022842"/>
    </source>
</evidence>
<dbReference type="EC" id="3.1.4.-" evidence="7"/>
<dbReference type="Pfam" id="PF08335">
    <property type="entry name" value="GlnD_UR_UTase"/>
    <property type="match status" value="1"/>
</dbReference>
<evidence type="ECO:0000256" key="2">
    <source>
        <dbReference type="ARBA" id="ARBA00022695"/>
    </source>
</evidence>
<comment type="cofactor">
    <cofactor evidence="7">
        <name>Mg(2+)</name>
        <dbReference type="ChEBI" id="CHEBI:18420"/>
    </cofactor>
</comment>
<evidence type="ECO:0000259" key="8">
    <source>
        <dbReference type="PROSITE" id="PS51671"/>
    </source>
</evidence>
<dbReference type="HAMAP" id="MF_00277">
    <property type="entry name" value="PII_uridylyl_transf"/>
    <property type="match status" value="1"/>
</dbReference>
<dbReference type="GO" id="GO:0008081">
    <property type="term" value="F:phosphoric diester hydrolase activity"/>
    <property type="evidence" value="ECO:0007669"/>
    <property type="project" value="UniProtKB-UniRule"/>
</dbReference>
<evidence type="ECO:0000256" key="3">
    <source>
        <dbReference type="ARBA" id="ARBA00022737"/>
    </source>
</evidence>
<dbReference type="CDD" id="cd04873">
    <property type="entry name" value="ACT_UUR-ACR-like"/>
    <property type="match status" value="1"/>
</dbReference>
<gene>
    <name evidence="7 10" type="primary">glnD</name>
    <name evidence="10" type="ORF">UC8_49720</name>
</gene>
<feature type="domain" description="HD" evidence="9">
    <location>
        <begin position="455"/>
        <end position="566"/>
    </location>
</feature>
<dbReference type="InterPro" id="IPR013546">
    <property type="entry name" value="PII_UdlTrfase/GS_AdlTrfase"/>
</dbReference>
<comment type="caution">
    <text evidence="7">Lacks conserved residue(s) required for the propagation of feature annotation.</text>
</comment>
<evidence type="ECO:0000259" key="9">
    <source>
        <dbReference type="PROSITE" id="PS51831"/>
    </source>
</evidence>
<dbReference type="PROSITE" id="PS51831">
    <property type="entry name" value="HD"/>
    <property type="match status" value="1"/>
</dbReference>
<dbReference type="PANTHER" id="PTHR47320:SF1">
    <property type="entry name" value="BIFUNCTIONAL URIDYLYLTRANSFERASE_URIDYLYL-REMOVING ENZYME"/>
    <property type="match status" value="1"/>
</dbReference>
<dbReference type="PANTHER" id="PTHR47320">
    <property type="entry name" value="BIFUNCTIONAL URIDYLYLTRANSFERASE/URIDYLYL-REMOVING ENZYME"/>
    <property type="match status" value="1"/>
</dbReference>
<dbReference type="SUPFAM" id="SSF55021">
    <property type="entry name" value="ACT-like"/>
    <property type="match status" value="1"/>
</dbReference>
<evidence type="ECO:0000256" key="4">
    <source>
        <dbReference type="ARBA" id="ARBA00022801"/>
    </source>
</evidence>
<dbReference type="OrthoDB" id="9758038at2"/>
<comment type="activity regulation">
    <text evidence="7">Uridylyltransferase (UTase) activity is inhibited by glutamine, while glutamine activates uridylyl-removing (UR) activity.</text>
</comment>
<dbReference type="CDD" id="cd04899">
    <property type="entry name" value="ACT_ACR-UUR-like_2"/>
    <property type="match status" value="1"/>
</dbReference>
<dbReference type="InterPro" id="IPR003607">
    <property type="entry name" value="HD/PDEase_dom"/>
</dbReference>
<evidence type="ECO:0000313" key="10">
    <source>
        <dbReference type="EMBL" id="QEG42930.1"/>
    </source>
</evidence>
<dbReference type="GO" id="GO:0008773">
    <property type="term" value="F:[protein-PII] uridylyltransferase activity"/>
    <property type="evidence" value="ECO:0007669"/>
    <property type="project" value="UniProtKB-UniRule"/>
</dbReference>
<dbReference type="SUPFAM" id="SSF81301">
    <property type="entry name" value="Nucleotidyltransferase"/>
    <property type="match status" value="1"/>
</dbReference>
<dbReference type="Gene3D" id="1.10.3090.10">
    <property type="entry name" value="cca-adding enzyme, domain 2"/>
    <property type="match status" value="1"/>
</dbReference>
<dbReference type="InterPro" id="IPR006674">
    <property type="entry name" value="HD_domain"/>
</dbReference>